<evidence type="ECO:0008006" key="4">
    <source>
        <dbReference type="Google" id="ProtNLM"/>
    </source>
</evidence>
<dbReference type="VEuPathDB" id="FungiDB:VP01_2066g4"/>
<dbReference type="Proteomes" id="UP000037035">
    <property type="component" value="Unassembled WGS sequence"/>
</dbReference>
<evidence type="ECO:0000313" key="2">
    <source>
        <dbReference type="EMBL" id="KNZ57815.1"/>
    </source>
</evidence>
<proteinExistence type="predicted"/>
<keyword evidence="3" id="KW-1185">Reference proteome</keyword>
<reference evidence="2 3" key="1">
    <citation type="submission" date="2015-08" db="EMBL/GenBank/DDBJ databases">
        <title>Next Generation Sequencing and Analysis of the Genome of Puccinia sorghi L Schw, the Causal Agent of Maize Common Rust.</title>
        <authorList>
            <person name="Rochi L."/>
            <person name="Burguener G."/>
            <person name="Darino M."/>
            <person name="Turjanski A."/>
            <person name="Kreff E."/>
            <person name="Dieguez M.J."/>
            <person name="Sacco F."/>
        </authorList>
    </citation>
    <scope>NUCLEOTIDE SEQUENCE [LARGE SCALE GENOMIC DNA]</scope>
    <source>
        <strain evidence="2 3">RO10H11247</strain>
    </source>
</reference>
<organism evidence="2 3">
    <name type="scientific">Puccinia sorghi</name>
    <dbReference type="NCBI Taxonomy" id="27349"/>
    <lineage>
        <taxon>Eukaryota</taxon>
        <taxon>Fungi</taxon>
        <taxon>Dikarya</taxon>
        <taxon>Basidiomycota</taxon>
        <taxon>Pucciniomycotina</taxon>
        <taxon>Pucciniomycetes</taxon>
        <taxon>Pucciniales</taxon>
        <taxon>Pucciniaceae</taxon>
        <taxon>Puccinia</taxon>
    </lineage>
</organism>
<comment type="caution">
    <text evidence="2">The sequence shown here is derived from an EMBL/GenBank/DDBJ whole genome shotgun (WGS) entry which is preliminary data.</text>
</comment>
<feature type="region of interest" description="Disordered" evidence="1">
    <location>
        <begin position="1"/>
        <end position="22"/>
    </location>
</feature>
<name>A0A0L6VCF0_9BASI</name>
<feature type="compositionally biased region" description="Basic residues" evidence="1">
    <location>
        <begin position="1"/>
        <end position="16"/>
    </location>
</feature>
<dbReference type="EMBL" id="LAVV01006911">
    <property type="protein sequence ID" value="KNZ57815.1"/>
    <property type="molecule type" value="Genomic_DNA"/>
</dbReference>
<dbReference type="SUPFAM" id="SSF118359">
    <property type="entry name" value="Expressed protein At2g23090/F21P24.15"/>
    <property type="match status" value="1"/>
</dbReference>
<protein>
    <recommendedName>
        <fullName evidence="4">C2H2-type domain-containing protein</fullName>
    </recommendedName>
</protein>
<gene>
    <name evidence="2" type="ORF">VP01_2066g4</name>
</gene>
<dbReference type="OrthoDB" id="2505900at2759"/>
<evidence type="ECO:0000313" key="3">
    <source>
        <dbReference type="Proteomes" id="UP000037035"/>
    </source>
</evidence>
<accession>A0A0L6VCF0</accession>
<evidence type="ECO:0000256" key="1">
    <source>
        <dbReference type="SAM" id="MobiDB-lite"/>
    </source>
</evidence>
<sequence>MPKSNRNNRSHAKSQRQRSTPERSFVCLVCTLQLPVLEAIKQHVRANHPNLYT</sequence>
<dbReference type="AlphaFoldDB" id="A0A0L6VCF0"/>